<dbReference type="Gene3D" id="2.40.10.220">
    <property type="entry name" value="predicted glycosyltransferase like domains"/>
    <property type="match status" value="1"/>
</dbReference>
<feature type="region of interest" description="Disordered" evidence="1">
    <location>
        <begin position="117"/>
        <end position="147"/>
    </location>
</feature>
<dbReference type="GO" id="GO:0035438">
    <property type="term" value="F:cyclic-di-GMP binding"/>
    <property type="evidence" value="ECO:0007669"/>
    <property type="project" value="InterPro"/>
</dbReference>
<name>A0A9D7SG12_9BACT</name>
<evidence type="ECO:0000313" key="4">
    <source>
        <dbReference type="Proteomes" id="UP000886657"/>
    </source>
</evidence>
<gene>
    <name evidence="3" type="ORF">IPP58_06575</name>
</gene>
<comment type="caution">
    <text evidence="3">The sequence shown here is derived from an EMBL/GenBank/DDBJ whole genome shotgun (WGS) entry which is preliminary data.</text>
</comment>
<dbReference type="Proteomes" id="UP000886657">
    <property type="component" value="Unassembled WGS sequence"/>
</dbReference>
<reference evidence="3" key="1">
    <citation type="submission" date="2020-10" db="EMBL/GenBank/DDBJ databases">
        <title>Connecting structure to function with the recovery of over 1000 high-quality activated sludge metagenome-assembled genomes encoding full-length rRNA genes using long-read sequencing.</title>
        <authorList>
            <person name="Singleton C.M."/>
            <person name="Petriglieri F."/>
            <person name="Kristensen J.M."/>
            <person name="Kirkegaard R.H."/>
            <person name="Michaelsen T.Y."/>
            <person name="Andersen M.H."/>
            <person name="Karst S.M."/>
            <person name="Dueholm M.S."/>
            <person name="Nielsen P.H."/>
            <person name="Albertsen M."/>
        </authorList>
    </citation>
    <scope>NUCLEOTIDE SEQUENCE</scope>
    <source>
        <strain evidence="3">Skiv_18-Q3-R9-52_MAXAC.067</strain>
    </source>
</reference>
<evidence type="ECO:0000256" key="1">
    <source>
        <dbReference type="SAM" id="MobiDB-lite"/>
    </source>
</evidence>
<proteinExistence type="predicted"/>
<protein>
    <submittedName>
        <fullName evidence="3">PilZ domain-containing protein</fullName>
    </submittedName>
</protein>
<dbReference type="InterPro" id="IPR009875">
    <property type="entry name" value="PilZ_domain"/>
</dbReference>
<dbReference type="AlphaFoldDB" id="A0A9D7SG12"/>
<feature type="domain" description="PilZ" evidence="2">
    <location>
        <begin position="12"/>
        <end position="108"/>
    </location>
</feature>
<dbReference type="EMBL" id="JADKIO010000005">
    <property type="protein sequence ID" value="MBK9796146.1"/>
    <property type="molecule type" value="Genomic_DNA"/>
</dbReference>
<sequence>MSASMTPPQEARHFRRVPIGYQVKLVAEDRIIAYPHAINLSMGGILLSGPARLPVGSHCGVAILFASADAGRRVVARGTVVRTDGQGMAIAFSRALDPVSEDALRRLIHSLEPGAEQELQTGPGHQEEAANPGPGTAQEASPSGRAPEASLAQLMDRIKPGSARHVTTTAEWEPPAFGDYEAIREWLKESVMSATVYERYPDGRWTIQMLLKEQNPGTYRYIVL</sequence>
<evidence type="ECO:0000259" key="2">
    <source>
        <dbReference type="Pfam" id="PF07238"/>
    </source>
</evidence>
<organism evidence="3 4">
    <name type="scientific">Candidatus Geothrix skivensis</name>
    <dbReference type="NCBI Taxonomy" id="2954439"/>
    <lineage>
        <taxon>Bacteria</taxon>
        <taxon>Pseudomonadati</taxon>
        <taxon>Acidobacteriota</taxon>
        <taxon>Holophagae</taxon>
        <taxon>Holophagales</taxon>
        <taxon>Holophagaceae</taxon>
        <taxon>Geothrix</taxon>
    </lineage>
</organism>
<dbReference type="SUPFAM" id="SSF141371">
    <property type="entry name" value="PilZ domain-like"/>
    <property type="match status" value="1"/>
</dbReference>
<dbReference type="Pfam" id="PF07238">
    <property type="entry name" value="PilZ"/>
    <property type="match status" value="1"/>
</dbReference>
<evidence type="ECO:0000313" key="3">
    <source>
        <dbReference type="EMBL" id="MBK9796146.1"/>
    </source>
</evidence>
<accession>A0A9D7SG12</accession>